<keyword evidence="1" id="KW-0472">Membrane</keyword>
<sequence length="39" mass="4709">MFISQSSPLAAEITFYIFFRLFRFLCLCHKLKMKLTSIY</sequence>
<reference evidence="2" key="1">
    <citation type="submission" date="2014-11" db="EMBL/GenBank/DDBJ databases">
        <authorList>
            <person name="Amaro Gonzalez C."/>
        </authorList>
    </citation>
    <scope>NUCLEOTIDE SEQUENCE</scope>
</reference>
<protein>
    <submittedName>
        <fullName evidence="2">Uncharacterized protein</fullName>
    </submittedName>
</protein>
<dbReference type="EMBL" id="GBXM01075721">
    <property type="protein sequence ID" value="JAH32856.1"/>
    <property type="molecule type" value="Transcribed_RNA"/>
</dbReference>
<organism evidence="2">
    <name type="scientific">Anguilla anguilla</name>
    <name type="common">European freshwater eel</name>
    <name type="synonym">Muraena anguilla</name>
    <dbReference type="NCBI Taxonomy" id="7936"/>
    <lineage>
        <taxon>Eukaryota</taxon>
        <taxon>Metazoa</taxon>
        <taxon>Chordata</taxon>
        <taxon>Craniata</taxon>
        <taxon>Vertebrata</taxon>
        <taxon>Euteleostomi</taxon>
        <taxon>Actinopterygii</taxon>
        <taxon>Neopterygii</taxon>
        <taxon>Teleostei</taxon>
        <taxon>Anguilliformes</taxon>
        <taxon>Anguillidae</taxon>
        <taxon>Anguilla</taxon>
    </lineage>
</organism>
<name>A0A0E9RUM5_ANGAN</name>
<keyword evidence="1" id="KW-1133">Transmembrane helix</keyword>
<reference evidence="2" key="2">
    <citation type="journal article" date="2015" name="Fish Shellfish Immunol.">
        <title>Early steps in the European eel (Anguilla anguilla)-Vibrio vulnificus interaction in the gills: Role of the RtxA13 toxin.</title>
        <authorList>
            <person name="Callol A."/>
            <person name="Pajuelo D."/>
            <person name="Ebbesson L."/>
            <person name="Teles M."/>
            <person name="MacKenzie S."/>
            <person name="Amaro C."/>
        </authorList>
    </citation>
    <scope>NUCLEOTIDE SEQUENCE</scope>
</reference>
<dbReference type="AlphaFoldDB" id="A0A0E9RUM5"/>
<accession>A0A0E9RUM5</accession>
<evidence type="ECO:0000256" key="1">
    <source>
        <dbReference type="SAM" id="Phobius"/>
    </source>
</evidence>
<proteinExistence type="predicted"/>
<evidence type="ECO:0000313" key="2">
    <source>
        <dbReference type="EMBL" id="JAH32856.1"/>
    </source>
</evidence>
<feature type="transmembrane region" description="Helical" evidence="1">
    <location>
        <begin position="6"/>
        <end position="26"/>
    </location>
</feature>
<keyword evidence="1" id="KW-0812">Transmembrane</keyword>